<evidence type="ECO:0000256" key="2">
    <source>
        <dbReference type="SAM" id="MobiDB-lite"/>
    </source>
</evidence>
<evidence type="ECO:0000256" key="1">
    <source>
        <dbReference type="SAM" id="Coils"/>
    </source>
</evidence>
<reference evidence="3 4" key="1">
    <citation type="journal article" date="2023" name="Commun. Biol.">
        <title>Genome analysis of Parmales, the sister group of diatoms, reveals the evolutionary specialization of diatoms from phago-mixotrophs to photoautotrophs.</title>
        <authorList>
            <person name="Ban H."/>
            <person name="Sato S."/>
            <person name="Yoshikawa S."/>
            <person name="Yamada K."/>
            <person name="Nakamura Y."/>
            <person name="Ichinomiya M."/>
            <person name="Sato N."/>
            <person name="Blanc-Mathieu R."/>
            <person name="Endo H."/>
            <person name="Kuwata A."/>
            <person name="Ogata H."/>
        </authorList>
    </citation>
    <scope>NUCLEOTIDE SEQUENCE [LARGE SCALE GENOMIC DNA]</scope>
</reference>
<feature type="region of interest" description="Disordered" evidence="2">
    <location>
        <begin position="1"/>
        <end position="44"/>
    </location>
</feature>
<dbReference type="Proteomes" id="UP001165060">
    <property type="component" value="Unassembled WGS sequence"/>
</dbReference>
<proteinExistence type="predicted"/>
<evidence type="ECO:0000313" key="3">
    <source>
        <dbReference type="EMBL" id="GMI43454.1"/>
    </source>
</evidence>
<feature type="coiled-coil region" evidence="1">
    <location>
        <begin position="248"/>
        <end position="297"/>
    </location>
</feature>
<sequence>MAARHDAPGSGNWQYAYHAPKTNTRTAKPAIPEPKARVGPPGVSSGVSFRNLPDASLMSIRDICSHYEKKCSGAYSSNSLAGRYVFQMSREIGAQLQAMSASSGGQGQRVRDLENVLEEWNACFGRNAEEGTQGVFGIVPMTPTALKHTLVSQRARVRELEASVAALQGSQDAEASKVKELMSSHAAAARLQAAADRARAEAALAAMRARCDADVALAAERAESAREEARKALEYDRARATRTVKEALASAKEESSALRADKEALEARLAREWASKLRHLELKARNAEAATAQAVERAVERARRAGAQELQRAVKEAAARAGQAAVAQGKAGGGGLSRGSTSAASKARVEARDARRAGGGAELLRDEDGAGLAPLTADELANGADGPGVVVMREGGGERREAPPPPPPAGGARAGPAEAGEAPPRAAARREPDRSSEISLLALKLKNSTEEASYLKSRVADLETMVKTMRVAIEGSLEEGAGERNFGGWRQVYAVQYPWLRDRKREDPKRYSYLKQHGGKGIRVPTESF</sequence>
<feature type="region of interest" description="Disordered" evidence="2">
    <location>
        <begin position="326"/>
        <end position="435"/>
    </location>
</feature>
<accession>A0ABQ6N994</accession>
<feature type="compositionally biased region" description="Basic and acidic residues" evidence="2">
    <location>
        <begin position="347"/>
        <end position="356"/>
    </location>
</feature>
<protein>
    <submittedName>
        <fullName evidence="3">Uncharacterized protein</fullName>
    </submittedName>
</protein>
<gene>
    <name evidence="3" type="ORF">TeGR_g1245</name>
</gene>
<comment type="caution">
    <text evidence="3">The sequence shown here is derived from an EMBL/GenBank/DDBJ whole genome shotgun (WGS) entry which is preliminary data.</text>
</comment>
<keyword evidence="4" id="KW-1185">Reference proteome</keyword>
<keyword evidence="1" id="KW-0175">Coiled coil</keyword>
<organism evidence="3 4">
    <name type="scientific">Tetraparma gracilis</name>
    <dbReference type="NCBI Taxonomy" id="2962635"/>
    <lineage>
        <taxon>Eukaryota</taxon>
        <taxon>Sar</taxon>
        <taxon>Stramenopiles</taxon>
        <taxon>Ochrophyta</taxon>
        <taxon>Bolidophyceae</taxon>
        <taxon>Parmales</taxon>
        <taxon>Triparmaceae</taxon>
        <taxon>Tetraparma</taxon>
    </lineage>
</organism>
<feature type="compositionally biased region" description="Low complexity" evidence="2">
    <location>
        <begin position="410"/>
        <end position="426"/>
    </location>
</feature>
<name>A0ABQ6N994_9STRA</name>
<dbReference type="EMBL" id="BRYB01001126">
    <property type="protein sequence ID" value="GMI43454.1"/>
    <property type="molecule type" value="Genomic_DNA"/>
</dbReference>
<evidence type="ECO:0000313" key="4">
    <source>
        <dbReference type="Proteomes" id="UP001165060"/>
    </source>
</evidence>